<organism evidence="2 3">
    <name type="scientific">Candidatus Thiomargarita nelsonii</name>
    <dbReference type="NCBI Taxonomy" id="1003181"/>
    <lineage>
        <taxon>Bacteria</taxon>
        <taxon>Pseudomonadati</taxon>
        <taxon>Pseudomonadota</taxon>
        <taxon>Gammaproteobacteria</taxon>
        <taxon>Thiotrichales</taxon>
        <taxon>Thiotrichaceae</taxon>
        <taxon>Thiomargarita</taxon>
    </lineage>
</organism>
<reference evidence="2 3" key="1">
    <citation type="journal article" date="2016" name="Front. Microbiol.">
        <title>Single-Cell (Meta-)Genomics of a Dimorphic Candidatus Thiomargarita nelsonii Reveals Genomic Plasticity.</title>
        <authorList>
            <person name="Flood B.E."/>
            <person name="Fliss P."/>
            <person name="Jones D.S."/>
            <person name="Dick G.J."/>
            <person name="Jain S."/>
            <person name="Kaster A.K."/>
            <person name="Winkel M."/>
            <person name="Mussmann M."/>
            <person name="Bailey J."/>
        </authorList>
    </citation>
    <scope>NUCLEOTIDE SEQUENCE [LARGE SCALE GENOMIC DNA]</scope>
    <source>
        <strain evidence="2">Hydrate Ridge</strain>
    </source>
</reference>
<feature type="non-terminal residue" evidence="2">
    <location>
        <position position="1"/>
    </location>
</feature>
<comment type="caution">
    <text evidence="2">The sequence shown here is derived from an EMBL/GenBank/DDBJ whole genome shotgun (WGS) entry which is preliminary data.</text>
</comment>
<dbReference type="PANTHER" id="PTHR34825">
    <property type="entry name" value="CONSERVED PROTEIN, WITH A WEAK D-GALACTARATE DEHYDRATASE/ALTRONATE HYDROLASE DOMAIN"/>
    <property type="match status" value="1"/>
</dbReference>
<name>A0A4E0QIR4_9GAMM</name>
<accession>A0A4E0QIR4</accession>
<evidence type="ECO:0000313" key="2">
    <source>
        <dbReference type="EMBL" id="TGN99649.1"/>
    </source>
</evidence>
<dbReference type="InterPro" id="IPR018631">
    <property type="entry name" value="AAA-ATPase-like_dom"/>
</dbReference>
<dbReference type="Proteomes" id="UP000030428">
    <property type="component" value="Unassembled WGS sequence"/>
</dbReference>
<keyword evidence="3" id="KW-1185">Reference proteome</keyword>
<proteinExistence type="predicted"/>
<dbReference type="AlphaFoldDB" id="A0A4E0QIR4"/>
<feature type="non-terminal residue" evidence="2">
    <location>
        <position position="316"/>
    </location>
</feature>
<evidence type="ECO:0000313" key="3">
    <source>
        <dbReference type="Proteomes" id="UP000030428"/>
    </source>
</evidence>
<dbReference type="PANTHER" id="PTHR34825:SF1">
    <property type="entry name" value="AAA-ATPASE-LIKE DOMAIN-CONTAINING PROTEIN"/>
    <property type="match status" value="1"/>
</dbReference>
<protein>
    <recommendedName>
        <fullName evidence="1">AAA-ATPase-like domain-containing protein</fullName>
    </recommendedName>
</protein>
<sequence>TGKRVIVLLDEYDTPIHAGHEYGYSSEIVVFMLNLLSGALRDNTELEKCVVTGILPLVFNSIFSDLNNMEVLSLLRPEFQDCFGFTETEIKQLSEDFSLTEIQLATLKAWYDGYLFGDRVIYNPWSVLNFLASSDRFPRPYWINTGSNALLRDLITHSETGFQAQIETLLAGGTIQTPLNENIVLRDLTTGDEQNIWNLLVFSGYLKPVNIILVPQRFHLLYELAIANFEVHSFYENTLQLWIKKTVGSQHLQDLLHSLMQADWKIFGKRLEKMVLSVLSYHDTAGDAPEQVYHAFVLGLLTHLSDRYIVRSNRES</sequence>
<gene>
    <name evidence="2" type="ORF">PN36_35320</name>
</gene>
<feature type="domain" description="AAA-ATPase-like" evidence="1">
    <location>
        <begin position="1"/>
        <end position="63"/>
    </location>
</feature>
<dbReference type="EMBL" id="JSZA02000444">
    <property type="protein sequence ID" value="TGN99649.1"/>
    <property type="molecule type" value="Genomic_DNA"/>
</dbReference>
<dbReference type="Pfam" id="PF09820">
    <property type="entry name" value="AAA-ATPase_like"/>
    <property type="match status" value="1"/>
</dbReference>
<evidence type="ECO:0000259" key="1">
    <source>
        <dbReference type="Pfam" id="PF09820"/>
    </source>
</evidence>